<dbReference type="SUPFAM" id="SSF52540">
    <property type="entry name" value="P-loop containing nucleoside triphosphate hydrolases"/>
    <property type="match status" value="1"/>
</dbReference>
<evidence type="ECO:0000313" key="2">
    <source>
        <dbReference type="Proteomes" id="UP000029121"/>
    </source>
</evidence>
<dbReference type="PANTHER" id="PTHR23274">
    <property type="entry name" value="DNA HELICASE-RELATED"/>
    <property type="match status" value="1"/>
</dbReference>
<organism evidence="1 2">
    <name type="scientific">Capsella rubella</name>
    <dbReference type="NCBI Taxonomy" id="81985"/>
    <lineage>
        <taxon>Eukaryota</taxon>
        <taxon>Viridiplantae</taxon>
        <taxon>Streptophyta</taxon>
        <taxon>Embryophyta</taxon>
        <taxon>Tracheophyta</taxon>
        <taxon>Spermatophyta</taxon>
        <taxon>Magnoliopsida</taxon>
        <taxon>eudicotyledons</taxon>
        <taxon>Gunneridae</taxon>
        <taxon>Pentapetalae</taxon>
        <taxon>rosids</taxon>
        <taxon>malvids</taxon>
        <taxon>Brassicales</taxon>
        <taxon>Brassicaceae</taxon>
        <taxon>Camelineae</taxon>
        <taxon>Capsella</taxon>
    </lineage>
</organism>
<proteinExistence type="predicted"/>
<dbReference type="eggNOG" id="KOG0987">
    <property type="taxonomic scope" value="Eukaryota"/>
</dbReference>
<dbReference type="InterPro" id="IPR027417">
    <property type="entry name" value="P-loop_NTPase"/>
</dbReference>
<evidence type="ECO:0000313" key="1">
    <source>
        <dbReference type="EMBL" id="EOA12220.1"/>
    </source>
</evidence>
<dbReference type="Proteomes" id="UP000029121">
    <property type="component" value="Unassembled WGS sequence"/>
</dbReference>
<dbReference type="GO" id="GO:0006260">
    <property type="term" value="P:DNA replication"/>
    <property type="evidence" value="ECO:0007669"/>
    <property type="project" value="TreeGrafter"/>
</dbReference>
<accession>R0GIV3</accession>
<gene>
    <name evidence="1" type="ORF">CARUB_v10012763mg</name>
</gene>
<keyword evidence="2" id="KW-1185">Reference proteome</keyword>
<protein>
    <submittedName>
        <fullName evidence="1">Uncharacterized protein</fullName>
    </submittedName>
</protein>
<dbReference type="AlphaFoldDB" id="R0GIV3"/>
<name>R0GIV3_9BRAS</name>
<sequence length="228" mass="25997">FSKWILFVGEGKLNEPNDGVADIDIPEELLITEVDNLIESIIREIYGNSFATEKDPSYFQSRAILCPTNDDVNSINDHMLSRIDGEERIYLSSDSLDPSDKQNKDNPAYNPDFLNSIRFSGVPNHALRLKIDCLMNGTRLHILQMEDHVLQARILTGTRVGKLVLLPRMVLTPSESRLPFKMRRRQFPVYVAFVMTINKSQGQSLSKVGIYLPRPVFHMANYMLQCPV</sequence>
<dbReference type="PANTHER" id="PTHR23274:SF48">
    <property type="entry name" value="ATP-DEPENDENT DNA HELICASE"/>
    <property type="match status" value="1"/>
</dbReference>
<feature type="non-terminal residue" evidence="1">
    <location>
        <position position="1"/>
    </location>
</feature>
<dbReference type="EMBL" id="KB870828">
    <property type="protein sequence ID" value="EOA12220.1"/>
    <property type="molecule type" value="Genomic_DNA"/>
</dbReference>
<reference evidence="2" key="1">
    <citation type="journal article" date="2013" name="Nat. Genet.">
        <title>The Capsella rubella genome and the genomic consequences of rapid mating system evolution.</title>
        <authorList>
            <person name="Slotte T."/>
            <person name="Hazzouri K.M."/>
            <person name="Agren J.A."/>
            <person name="Koenig D."/>
            <person name="Maumus F."/>
            <person name="Guo Y.L."/>
            <person name="Steige K."/>
            <person name="Platts A.E."/>
            <person name="Escobar J.S."/>
            <person name="Newman L.K."/>
            <person name="Wang W."/>
            <person name="Mandakova T."/>
            <person name="Vello E."/>
            <person name="Smith L.M."/>
            <person name="Henz S.R."/>
            <person name="Steffen J."/>
            <person name="Takuno S."/>
            <person name="Brandvain Y."/>
            <person name="Coop G."/>
            <person name="Andolfatto P."/>
            <person name="Hu T.T."/>
            <person name="Blanchette M."/>
            <person name="Clark R.M."/>
            <person name="Quesneville H."/>
            <person name="Nordborg M."/>
            <person name="Gaut B.S."/>
            <person name="Lysak M.A."/>
            <person name="Jenkins J."/>
            <person name="Grimwood J."/>
            <person name="Chapman J."/>
            <person name="Prochnik S."/>
            <person name="Shu S."/>
            <person name="Rokhsar D."/>
            <person name="Schmutz J."/>
            <person name="Weigel D."/>
            <person name="Wright S.I."/>
        </authorList>
    </citation>
    <scope>NUCLEOTIDE SEQUENCE [LARGE SCALE GENOMIC DNA]</scope>
    <source>
        <strain evidence="2">cv. Monte Gargano</strain>
    </source>
</reference>
<dbReference type="GO" id="GO:0005657">
    <property type="term" value="C:replication fork"/>
    <property type="evidence" value="ECO:0007669"/>
    <property type="project" value="TreeGrafter"/>
</dbReference>